<dbReference type="Proteomes" id="UP000781958">
    <property type="component" value="Unassembled WGS sequence"/>
</dbReference>
<evidence type="ECO:0000313" key="3">
    <source>
        <dbReference type="Proteomes" id="UP000781958"/>
    </source>
</evidence>
<proteinExistence type="predicted"/>
<reference evidence="2 3" key="1">
    <citation type="submission" date="2021-03" db="EMBL/GenBank/DDBJ databases">
        <title>Genomic Encyclopedia of Type Strains, Phase III (KMG-III): the genomes of soil and plant-associated and newly described type strains.</title>
        <authorList>
            <person name="Whitman W."/>
        </authorList>
    </citation>
    <scope>NUCLEOTIDE SEQUENCE [LARGE SCALE GENOMIC DNA]</scope>
    <source>
        <strain evidence="2 3">IMMIB AFH-6</strain>
    </source>
</reference>
<dbReference type="RefSeq" id="WP_307419450.1">
    <property type="nucleotide sequence ID" value="NZ_JAUSVT010000007.1"/>
</dbReference>
<organism evidence="2 3">
    <name type="scientific">Azospirillum rugosum</name>
    <dbReference type="NCBI Taxonomy" id="416170"/>
    <lineage>
        <taxon>Bacteria</taxon>
        <taxon>Pseudomonadati</taxon>
        <taxon>Pseudomonadota</taxon>
        <taxon>Alphaproteobacteria</taxon>
        <taxon>Rhodospirillales</taxon>
        <taxon>Azospirillaceae</taxon>
        <taxon>Azospirillum</taxon>
    </lineage>
</organism>
<dbReference type="EMBL" id="JAGINP010000007">
    <property type="protein sequence ID" value="MBP2292700.1"/>
    <property type="molecule type" value="Genomic_DNA"/>
</dbReference>
<feature type="region of interest" description="Disordered" evidence="1">
    <location>
        <begin position="32"/>
        <end position="61"/>
    </location>
</feature>
<name>A0ABS4SJM9_9PROT</name>
<keyword evidence="3" id="KW-1185">Reference proteome</keyword>
<sequence length="117" mass="12102">MMETMKRLGHILAILAFAFALLTGAAGGAVAHVDSPVGSAEHHGSHHAPSPSAPSPGDHHKAALAVAATCCPAAESQADHAVAVPMTLVETSWHPWAAYIPNARDIAPEPRPPKTRL</sequence>
<protein>
    <submittedName>
        <fullName evidence="2">Uncharacterized protein</fullName>
    </submittedName>
</protein>
<evidence type="ECO:0000256" key="1">
    <source>
        <dbReference type="SAM" id="MobiDB-lite"/>
    </source>
</evidence>
<accession>A0ABS4SJM9</accession>
<comment type="caution">
    <text evidence="2">The sequence shown here is derived from an EMBL/GenBank/DDBJ whole genome shotgun (WGS) entry which is preliminary data.</text>
</comment>
<evidence type="ECO:0000313" key="2">
    <source>
        <dbReference type="EMBL" id="MBP2292700.1"/>
    </source>
</evidence>
<gene>
    <name evidence="2" type="ORF">J2851_002478</name>
</gene>